<gene>
    <name evidence="12" type="primary">cas3</name>
    <name evidence="12" type="ORF">FJV41_00875</name>
</gene>
<evidence type="ECO:0000256" key="6">
    <source>
        <dbReference type="ARBA" id="ARBA00022801"/>
    </source>
</evidence>
<dbReference type="Pfam" id="PF18019">
    <property type="entry name" value="Cas3_HD"/>
    <property type="match status" value="1"/>
</dbReference>
<dbReference type="GO" id="GO:0051607">
    <property type="term" value="P:defense response to virus"/>
    <property type="evidence" value="ECO:0007669"/>
    <property type="project" value="UniProtKB-KW"/>
</dbReference>
<keyword evidence="9" id="KW-0051">Antiviral defense</keyword>
<keyword evidence="3" id="KW-0540">Nuclease</keyword>
<accession>A0A540X9L4</accession>
<protein>
    <submittedName>
        <fullName evidence="12">CRISPR-associated helicase Cas3</fullName>
    </submittedName>
</protein>
<dbReference type="InterPro" id="IPR006483">
    <property type="entry name" value="CRISPR-assoc_Cas3_HD"/>
</dbReference>
<keyword evidence="5" id="KW-0547">Nucleotide-binding</keyword>
<dbReference type="NCBIfam" id="TIGR01587">
    <property type="entry name" value="cas3_core"/>
    <property type="match status" value="1"/>
</dbReference>
<evidence type="ECO:0000256" key="1">
    <source>
        <dbReference type="ARBA" id="ARBA00006847"/>
    </source>
</evidence>
<dbReference type="EMBL" id="VIFM01000002">
    <property type="protein sequence ID" value="TQF17930.1"/>
    <property type="molecule type" value="Genomic_DNA"/>
</dbReference>
<dbReference type="Gene3D" id="3.40.50.300">
    <property type="entry name" value="P-loop containing nucleotide triphosphate hydrolases"/>
    <property type="match status" value="2"/>
</dbReference>
<sequence length="743" mass="81921">MAENEPPRVMTAEPLAHVTETMRPHLLREHLEAVGSLAEEFAPREDMKVPALATGRWHDLGKYRRHFQFRIRKENGFEAHLENVDASTDRDHATAGALWALGVDRGLLPVAMAIAGHHGGLSDLEKFKERVGRPEKKALLQEALTPGIPEDLRVPPAGLSVAPLLKLPPHRLEFWTRMLFSSLCDADFLDTEAFFDATRGTERRVGVTLEQLATSLRAFMDKKQSGAPDTEVNRVRREVLSAVLATAPSPPGVFSLTVPTGGGKTLASMAFALEHARAHGLRRVIVAIPYTSIIEQSAAVYREAFGAHGSAVIEHHSAVDPLRETAHNRVASENWDAPVVVTTTVQLLESLFANRPSACRKLHNIAHSVIVLDEAQTLPPALLTTILDGLGTLVEDYGCSVVICTATQPALGRRPDFPMGFPTVRELVPPEVRAFERLRRVKVQWPKGREKTSYAELAEAVARERDVLAVVHRRDDARGLYEQVEALLGNPGTTLHLSALMCPEHRSSVLARIKALKQRGEPVRLVATQLVEAGVDLDFRVVYRSMAGLEALAQAAGRCNREGLLEGLGELRVFEAETEPPRGVLQTALGVARTMLTQRPDLDLFAPESFKRYFERLYATAVSDGKGIQDMRKALRFEAVSEHFKLVEDTWSAPVVVPYAGCEPLLDALRKLGPSRDRLRALQRFTVTVPRKVREAWVSRELARFVADTVVFLGPEHGPAYDEKFGLVPTRVGILDPGVLIPG</sequence>
<keyword evidence="13" id="KW-1185">Reference proteome</keyword>
<dbReference type="OrthoDB" id="9810236at2"/>
<dbReference type="InterPro" id="IPR054712">
    <property type="entry name" value="Cas3-like_dom"/>
</dbReference>
<dbReference type="RefSeq" id="WP_141640446.1">
    <property type="nucleotide sequence ID" value="NZ_VIFM01000002.1"/>
</dbReference>
<name>A0A540X9L4_9BACT</name>
<keyword evidence="7" id="KW-0347">Helicase</keyword>
<dbReference type="GO" id="GO:0003676">
    <property type="term" value="F:nucleic acid binding"/>
    <property type="evidence" value="ECO:0007669"/>
    <property type="project" value="InterPro"/>
</dbReference>
<evidence type="ECO:0000313" key="13">
    <source>
        <dbReference type="Proteomes" id="UP000315369"/>
    </source>
</evidence>
<evidence type="ECO:0000259" key="10">
    <source>
        <dbReference type="PROSITE" id="PS51192"/>
    </source>
</evidence>
<dbReference type="InterPro" id="IPR027417">
    <property type="entry name" value="P-loop_NTPase"/>
</dbReference>
<dbReference type="CDD" id="cd17930">
    <property type="entry name" value="DEXHc_cas3"/>
    <property type="match status" value="1"/>
</dbReference>
<comment type="similarity">
    <text evidence="2">In the central section; belongs to the CRISPR-associated helicase Cas3 family.</text>
</comment>
<evidence type="ECO:0000256" key="2">
    <source>
        <dbReference type="ARBA" id="ARBA00009046"/>
    </source>
</evidence>
<dbReference type="SUPFAM" id="SSF109604">
    <property type="entry name" value="HD-domain/PDEase-like"/>
    <property type="match status" value="1"/>
</dbReference>
<dbReference type="InterPro" id="IPR011545">
    <property type="entry name" value="DEAD/DEAH_box_helicase_dom"/>
</dbReference>
<keyword evidence="4" id="KW-0479">Metal-binding</keyword>
<dbReference type="PROSITE" id="PS51643">
    <property type="entry name" value="HD_CAS3"/>
    <property type="match status" value="1"/>
</dbReference>
<feature type="domain" description="HD Cas3-type" evidence="11">
    <location>
        <begin position="20"/>
        <end position="189"/>
    </location>
</feature>
<dbReference type="CDD" id="cd09641">
    <property type="entry name" value="Cas3''_I"/>
    <property type="match status" value="1"/>
</dbReference>
<dbReference type="SUPFAM" id="SSF52540">
    <property type="entry name" value="P-loop containing nucleoside triphosphate hydrolases"/>
    <property type="match status" value="1"/>
</dbReference>
<comment type="caution">
    <text evidence="12">The sequence shown here is derived from an EMBL/GenBank/DDBJ whole genome shotgun (WGS) entry which is preliminary data.</text>
</comment>
<dbReference type="InterPro" id="IPR014001">
    <property type="entry name" value="Helicase_ATP-bd"/>
</dbReference>
<evidence type="ECO:0000256" key="3">
    <source>
        <dbReference type="ARBA" id="ARBA00022722"/>
    </source>
</evidence>
<dbReference type="InterPro" id="IPR038257">
    <property type="entry name" value="CRISPR-assoc_Cas3_HD_sf"/>
</dbReference>
<dbReference type="Proteomes" id="UP000315369">
    <property type="component" value="Unassembled WGS sequence"/>
</dbReference>
<evidence type="ECO:0000256" key="4">
    <source>
        <dbReference type="ARBA" id="ARBA00022723"/>
    </source>
</evidence>
<dbReference type="AlphaFoldDB" id="A0A540X9L4"/>
<dbReference type="PROSITE" id="PS51192">
    <property type="entry name" value="HELICASE_ATP_BIND_1"/>
    <property type="match status" value="1"/>
</dbReference>
<evidence type="ECO:0000256" key="8">
    <source>
        <dbReference type="ARBA" id="ARBA00022840"/>
    </source>
</evidence>
<dbReference type="InterPro" id="IPR006474">
    <property type="entry name" value="Helicase_Cas3_CRISPR-ass_core"/>
</dbReference>
<dbReference type="GO" id="GO:0004386">
    <property type="term" value="F:helicase activity"/>
    <property type="evidence" value="ECO:0007669"/>
    <property type="project" value="UniProtKB-KW"/>
</dbReference>
<evidence type="ECO:0000256" key="5">
    <source>
        <dbReference type="ARBA" id="ARBA00022741"/>
    </source>
</evidence>
<dbReference type="GO" id="GO:0004518">
    <property type="term" value="F:nuclease activity"/>
    <property type="evidence" value="ECO:0007669"/>
    <property type="project" value="UniProtKB-KW"/>
</dbReference>
<dbReference type="GO" id="GO:0016787">
    <property type="term" value="F:hydrolase activity"/>
    <property type="evidence" value="ECO:0007669"/>
    <property type="project" value="UniProtKB-KW"/>
</dbReference>
<feature type="domain" description="Helicase ATP-binding" evidence="10">
    <location>
        <begin position="245"/>
        <end position="426"/>
    </location>
</feature>
<dbReference type="NCBIfam" id="TIGR01596">
    <property type="entry name" value="cas3_HD"/>
    <property type="match status" value="1"/>
</dbReference>
<dbReference type="GO" id="GO:0005524">
    <property type="term" value="F:ATP binding"/>
    <property type="evidence" value="ECO:0007669"/>
    <property type="project" value="UniProtKB-KW"/>
</dbReference>
<dbReference type="GO" id="GO:0046872">
    <property type="term" value="F:metal ion binding"/>
    <property type="evidence" value="ECO:0007669"/>
    <property type="project" value="UniProtKB-KW"/>
</dbReference>
<organism evidence="12 13">
    <name type="scientific">Myxococcus llanfairpwllgwyngyllgogerychwyrndrobwllllantysiliogogogochensis</name>
    <dbReference type="NCBI Taxonomy" id="2590453"/>
    <lineage>
        <taxon>Bacteria</taxon>
        <taxon>Pseudomonadati</taxon>
        <taxon>Myxococcota</taxon>
        <taxon>Myxococcia</taxon>
        <taxon>Myxococcales</taxon>
        <taxon>Cystobacterineae</taxon>
        <taxon>Myxococcaceae</taxon>
        <taxon>Myxococcus</taxon>
    </lineage>
</organism>
<dbReference type="Gene3D" id="1.10.3210.30">
    <property type="match status" value="1"/>
</dbReference>
<keyword evidence="8" id="KW-0067">ATP-binding</keyword>
<evidence type="ECO:0000256" key="9">
    <source>
        <dbReference type="ARBA" id="ARBA00023118"/>
    </source>
</evidence>
<dbReference type="SMART" id="SM00487">
    <property type="entry name" value="DEXDc"/>
    <property type="match status" value="1"/>
</dbReference>
<comment type="similarity">
    <text evidence="1">In the N-terminal section; belongs to the CRISPR-associated nuclease Cas3-HD family.</text>
</comment>
<evidence type="ECO:0000256" key="7">
    <source>
        <dbReference type="ARBA" id="ARBA00022806"/>
    </source>
</evidence>
<evidence type="ECO:0000313" key="12">
    <source>
        <dbReference type="EMBL" id="TQF17930.1"/>
    </source>
</evidence>
<keyword evidence="6" id="KW-0378">Hydrolase</keyword>
<proteinExistence type="inferred from homology"/>
<dbReference type="Pfam" id="PF22590">
    <property type="entry name" value="Cas3-like_C_2"/>
    <property type="match status" value="1"/>
</dbReference>
<dbReference type="Pfam" id="PF00270">
    <property type="entry name" value="DEAD"/>
    <property type="match status" value="1"/>
</dbReference>
<evidence type="ECO:0000259" key="11">
    <source>
        <dbReference type="PROSITE" id="PS51643"/>
    </source>
</evidence>
<reference evidence="12 13" key="1">
    <citation type="submission" date="2019-06" db="EMBL/GenBank/DDBJ databases">
        <authorList>
            <person name="Livingstone P."/>
            <person name="Whitworth D."/>
        </authorList>
    </citation>
    <scope>NUCLEOTIDE SEQUENCE [LARGE SCALE GENOMIC DNA]</scope>
    <source>
        <strain evidence="12 13">AM401</strain>
    </source>
</reference>